<sequence>MASTYLRYHEHSHTRITRTSRPVLKHKCGWSTGLPRARTTRIRVYVARQPSTHATVAASQRCHNTMSLSCSALQSLRSVLPFGGVPLRSGNVAKGTQRRAVKRQVDVIHREVENWLPLMSHLVCLMQVIGHNIPDWCPGALISISSRRTPPPRTFDILCCALYISDRTVRWR</sequence>
<name>A0A6A6RS00_9PLEO</name>
<organism evidence="1 2">
    <name type="scientific">Massarina eburnea CBS 473.64</name>
    <dbReference type="NCBI Taxonomy" id="1395130"/>
    <lineage>
        <taxon>Eukaryota</taxon>
        <taxon>Fungi</taxon>
        <taxon>Dikarya</taxon>
        <taxon>Ascomycota</taxon>
        <taxon>Pezizomycotina</taxon>
        <taxon>Dothideomycetes</taxon>
        <taxon>Pleosporomycetidae</taxon>
        <taxon>Pleosporales</taxon>
        <taxon>Massarineae</taxon>
        <taxon>Massarinaceae</taxon>
        <taxon>Massarina</taxon>
    </lineage>
</organism>
<dbReference type="Proteomes" id="UP000799753">
    <property type="component" value="Unassembled WGS sequence"/>
</dbReference>
<gene>
    <name evidence="1" type="ORF">P280DRAFT_79556</name>
</gene>
<dbReference type="EMBL" id="MU006790">
    <property type="protein sequence ID" value="KAF2638256.1"/>
    <property type="molecule type" value="Genomic_DNA"/>
</dbReference>
<reference evidence="1" key="1">
    <citation type="journal article" date="2020" name="Stud. Mycol.">
        <title>101 Dothideomycetes genomes: a test case for predicting lifestyles and emergence of pathogens.</title>
        <authorList>
            <person name="Haridas S."/>
            <person name="Albert R."/>
            <person name="Binder M."/>
            <person name="Bloem J."/>
            <person name="Labutti K."/>
            <person name="Salamov A."/>
            <person name="Andreopoulos B."/>
            <person name="Baker S."/>
            <person name="Barry K."/>
            <person name="Bills G."/>
            <person name="Bluhm B."/>
            <person name="Cannon C."/>
            <person name="Castanera R."/>
            <person name="Culley D."/>
            <person name="Daum C."/>
            <person name="Ezra D."/>
            <person name="Gonzalez J."/>
            <person name="Henrissat B."/>
            <person name="Kuo A."/>
            <person name="Liang C."/>
            <person name="Lipzen A."/>
            <person name="Lutzoni F."/>
            <person name="Magnuson J."/>
            <person name="Mondo S."/>
            <person name="Nolan M."/>
            <person name="Ohm R."/>
            <person name="Pangilinan J."/>
            <person name="Park H.-J."/>
            <person name="Ramirez L."/>
            <person name="Alfaro M."/>
            <person name="Sun H."/>
            <person name="Tritt A."/>
            <person name="Yoshinaga Y."/>
            <person name="Zwiers L.-H."/>
            <person name="Turgeon B."/>
            <person name="Goodwin S."/>
            <person name="Spatafora J."/>
            <person name="Crous P."/>
            <person name="Grigoriev I."/>
        </authorList>
    </citation>
    <scope>NUCLEOTIDE SEQUENCE</scope>
    <source>
        <strain evidence="1">CBS 473.64</strain>
    </source>
</reference>
<dbReference type="AlphaFoldDB" id="A0A6A6RS00"/>
<keyword evidence="2" id="KW-1185">Reference proteome</keyword>
<accession>A0A6A6RS00</accession>
<protein>
    <submittedName>
        <fullName evidence="1">Uncharacterized protein</fullName>
    </submittedName>
</protein>
<evidence type="ECO:0000313" key="2">
    <source>
        <dbReference type="Proteomes" id="UP000799753"/>
    </source>
</evidence>
<proteinExistence type="predicted"/>
<evidence type="ECO:0000313" key="1">
    <source>
        <dbReference type="EMBL" id="KAF2638256.1"/>
    </source>
</evidence>